<dbReference type="SMART" id="SM00512">
    <property type="entry name" value="Skp1"/>
    <property type="match status" value="1"/>
</dbReference>
<keyword evidence="2" id="KW-0472">Membrane</keyword>
<accession>A0A1I7Y8T5</accession>
<dbReference type="Gene3D" id="3.30.710.10">
    <property type="entry name" value="Potassium Channel Kv1.1, Chain A"/>
    <property type="match status" value="1"/>
</dbReference>
<dbReference type="InterPro" id="IPR036296">
    <property type="entry name" value="SKP1-like_dim_sf"/>
</dbReference>
<evidence type="ECO:0000313" key="3">
    <source>
        <dbReference type="Proteomes" id="UP000095287"/>
    </source>
</evidence>
<dbReference type="SUPFAM" id="SSF54695">
    <property type="entry name" value="POZ domain"/>
    <property type="match status" value="1"/>
</dbReference>
<evidence type="ECO:0000256" key="1">
    <source>
        <dbReference type="ARBA" id="ARBA00009993"/>
    </source>
</evidence>
<name>A0A1I7Y8T5_9BILA</name>
<protein>
    <submittedName>
        <fullName evidence="4">Skp1_POZ domain-containing protein</fullName>
    </submittedName>
</protein>
<reference evidence="4" key="1">
    <citation type="submission" date="2016-11" db="UniProtKB">
        <authorList>
            <consortium name="WormBaseParasite"/>
        </authorList>
    </citation>
    <scope>IDENTIFICATION</scope>
</reference>
<sequence length="217" mass="24004">MASTSAESTSTPIVAVEGNLRLVSSDGVEALFALRDLKKASKLEKILSDMGVDFSAPDTLQDLQVPLPSVPGDALSCIVRWCALHADEEPRSDEHRQTHRFNRNVAKEDVELLDEQMASKNFADIVNAAYFLEMPDLVDTLLKYAASNLKDLKADEIVDWASQQTQEEEAAVASEPIPSKSCFSVSFKCELKLERYWLVGALSVFLAASVLRCMYRS</sequence>
<dbReference type="GO" id="GO:0006511">
    <property type="term" value="P:ubiquitin-dependent protein catabolic process"/>
    <property type="evidence" value="ECO:0007669"/>
    <property type="project" value="InterPro"/>
</dbReference>
<keyword evidence="3" id="KW-1185">Reference proteome</keyword>
<dbReference type="SUPFAM" id="SSF81382">
    <property type="entry name" value="Skp1 dimerisation domain-like"/>
    <property type="match status" value="1"/>
</dbReference>
<dbReference type="WBParaSite" id="L893_g13807.t1">
    <property type="protein sequence ID" value="L893_g13807.t1"/>
    <property type="gene ID" value="L893_g13807"/>
</dbReference>
<dbReference type="Proteomes" id="UP000095287">
    <property type="component" value="Unplaced"/>
</dbReference>
<feature type="transmembrane region" description="Helical" evidence="2">
    <location>
        <begin position="196"/>
        <end position="215"/>
    </location>
</feature>
<comment type="similarity">
    <text evidence="1">Belongs to the SKP1 family.</text>
</comment>
<keyword evidence="2" id="KW-0812">Transmembrane</keyword>
<proteinExistence type="inferred from homology"/>
<evidence type="ECO:0000313" key="4">
    <source>
        <dbReference type="WBParaSite" id="L893_g13807.t1"/>
    </source>
</evidence>
<evidence type="ECO:0000256" key="2">
    <source>
        <dbReference type="SAM" id="Phobius"/>
    </source>
</evidence>
<organism evidence="3 4">
    <name type="scientific">Steinernema glaseri</name>
    <dbReference type="NCBI Taxonomy" id="37863"/>
    <lineage>
        <taxon>Eukaryota</taxon>
        <taxon>Metazoa</taxon>
        <taxon>Ecdysozoa</taxon>
        <taxon>Nematoda</taxon>
        <taxon>Chromadorea</taxon>
        <taxon>Rhabditida</taxon>
        <taxon>Tylenchina</taxon>
        <taxon>Panagrolaimomorpha</taxon>
        <taxon>Strongyloidoidea</taxon>
        <taxon>Steinernematidae</taxon>
        <taxon>Steinernema</taxon>
    </lineage>
</organism>
<dbReference type="InterPro" id="IPR011333">
    <property type="entry name" value="SKP1/BTB/POZ_sf"/>
</dbReference>
<dbReference type="AlphaFoldDB" id="A0A1I7Y8T5"/>
<dbReference type="InterPro" id="IPR001232">
    <property type="entry name" value="SKP1-like"/>
</dbReference>
<keyword evidence="2" id="KW-1133">Transmembrane helix</keyword>